<evidence type="ECO:0000259" key="1">
    <source>
        <dbReference type="PROSITE" id="PS50910"/>
    </source>
</evidence>
<organism evidence="2 3">
    <name type="scientific">Candidatus Woesebacteria bacterium RIFCSPHIGHO2_01_FULL_40_22</name>
    <dbReference type="NCBI Taxonomy" id="1802499"/>
    <lineage>
        <taxon>Bacteria</taxon>
        <taxon>Candidatus Woeseibacteriota</taxon>
    </lineage>
</organism>
<dbReference type="PROSITE" id="PS50910">
    <property type="entry name" value="HEPN"/>
    <property type="match status" value="1"/>
</dbReference>
<protein>
    <recommendedName>
        <fullName evidence="1">HEPN domain-containing protein</fullName>
    </recommendedName>
</protein>
<feature type="domain" description="HEPN" evidence="1">
    <location>
        <begin position="13"/>
        <end position="120"/>
    </location>
</feature>
<gene>
    <name evidence="2" type="ORF">A2628_03610</name>
</gene>
<comment type="caution">
    <text evidence="2">The sequence shown here is derived from an EMBL/GenBank/DDBJ whole genome shotgun (WGS) entry which is preliminary data.</text>
</comment>
<reference evidence="2 3" key="1">
    <citation type="journal article" date="2016" name="Nat. Commun.">
        <title>Thousands of microbial genomes shed light on interconnected biogeochemical processes in an aquifer system.</title>
        <authorList>
            <person name="Anantharaman K."/>
            <person name="Brown C.T."/>
            <person name="Hug L.A."/>
            <person name="Sharon I."/>
            <person name="Castelle C.J."/>
            <person name="Probst A.J."/>
            <person name="Thomas B.C."/>
            <person name="Singh A."/>
            <person name="Wilkins M.J."/>
            <person name="Karaoz U."/>
            <person name="Brodie E.L."/>
            <person name="Williams K.H."/>
            <person name="Hubbard S.S."/>
            <person name="Banfield J.F."/>
        </authorList>
    </citation>
    <scope>NUCLEOTIDE SEQUENCE [LARGE SCALE GENOMIC DNA]</scope>
</reference>
<dbReference type="Proteomes" id="UP000179221">
    <property type="component" value="Unassembled WGS sequence"/>
</dbReference>
<proteinExistence type="predicted"/>
<evidence type="ECO:0000313" key="2">
    <source>
        <dbReference type="EMBL" id="OGM27945.1"/>
    </source>
</evidence>
<dbReference type="SUPFAM" id="SSF81593">
    <property type="entry name" value="Nucleotidyltransferase substrate binding subunit/domain"/>
    <property type="match status" value="1"/>
</dbReference>
<dbReference type="AlphaFoldDB" id="A0A1F7YN30"/>
<accession>A0A1F7YN30</accession>
<name>A0A1F7YN30_9BACT</name>
<sequence>MNQNNKSLAKEWFDSADSDFQYAQLGLKEDRIFPQVAFLSQQIAEKILKGYLVLNDRKPPRFHELPKILDDCVKINQDLEKLRDACELLTGFYVETRYPPDIPEYTKGEISESFEKAKFVKETNNTYY</sequence>
<dbReference type="Gene3D" id="1.20.120.330">
    <property type="entry name" value="Nucleotidyltransferases domain 2"/>
    <property type="match status" value="1"/>
</dbReference>
<evidence type="ECO:0000313" key="3">
    <source>
        <dbReference type="Proteomes" id="UP000179221"/>
    </source>
</evidence>
<dbReference type="SMART" id="SM00748">
    <property type="entry name" value="HEPN"/>
    <property type="match status" value="1"/>
</dbReference>
<dbReference type="InterPro" id="IPR007842">
    <property type="entry name" value="HEPN_dom"/>
</dbReference>
<dbReference type="Pfam" id="PF05168">
    <property type="entry name" value="HEPN"/>
    <property type="match status" value="1"/>
</dbReference>
<dbReference type="EMBL" id="MGGL01000001">
    <property type="protein sequence ID" value="OGM27945.1"/>
    <property type="molecule type" value="Genomic_DNA"/>
</dbReference>